<keyword evidence="1" id="KW-0732">Signal</keyword>
<evidence type="ECO:0000313" key="2">
    <source>
        <dbReference type="EMBL" id="QAR33567.1"/>
    </source>
</evidence>
<dbReference type="Proteomes" id="UP000287502">
    <property type="component" value="Chromosome"/>
</dbReference>
<feature type="signal peptide" evidence="1">
    <location>
        <begin position="1"/>
        <end position="22"/>
    </location>
</feature>
<dbReference type="AlphaFoldDB" id="A0A3R5X3B9"/>
<keyword evidence="3" id="KW-1185">Reference proteome</keyword>
<evidence type="ECO:0000313" key="3">
    <source>
        <dbReference type="Proteomes" id="UP000287502"/>
    </source>
</evidence>
<accession>A0A3R5X3B9</accession>
<dbReference type="RefSeq" id="WP_128466853.1">
    <property type="nucleotide sequence ID" value="NZ_CP035108.1"/>
</dbReference>
<evidence type="ECO:0008006" key="4">
    <source>
        <dbReference type="Google" id="ProtNLM"/>
    </source>
</evidence>
<proteinExistence type="predicted"/>
<organism evidence="2 3">
    <name type="scientific">Geovibrio thiophilus</name>
    <dbReference type="NCBI Taxonomy" id="139438"/>
    <lineage>
        <taxon>Bacteria</taxon>
        <taxon>Pseudomonadati</taxon>
        <taxon>Deferribacterota</taxon>
        <taxon>Deferribacteres</taxon>
        <taxon>Deferribacterales</taxon>
        <taxon>Geovibrionaceae</taxon>
        <taxon>Geovibrio</taxon>
    </lineage>
</organism>
<dbReference type="KEGG" id="gtl:EP073_09185"/>
<protein>
    <recommendedName>
        <fullName evidence="4">PepSY domain-containing protein</fullName>
    </recommendedName>
</protein>
<evidence type="ECO:0000256" key="1">
    <source>
        <dbReference type="SAM" id="SignalP"/>
    </source>
</evidence>
<feature type="chain" id="PRO_5018680805" description="PepSY domain-containing protein" evidence="1">
    <location>
        <begin position="23"/>
        <end position="148"/>
    </location>
</feature>
<reference evidence="2 3" key="1">
    <citation type="submission" date="2019-01" db="EMBL/GenBank/DDBJ databases">
        <title>Geovibrio thiophilus DSM 11263, complete genome.</title>
        <authorList>
            <person name="Spring S."/>
            <person name="Bunk B."/>
            <person name="Sproer C."/>
        </authorList>
    </citation>
    <scope>NUCLEOTIDE SEQUENCE [LARGE SCALE GENOMIC DNA]</scope>
    <source>
        <strain evidence="2 3">DSM 11263</strain>
    </source>
</reference>
<gene>
    <name evidence="2" type="ORF">EP073_09185</name>
</gene>
<dbReference type="EMBL" id="CP035108">
    <property type="protein sequence ID" value="QAR33567.1"/>
    <property type="molecule type" value="Genomic_DNA"/>
</dbReference>
<name>A0A3R5X3B9_9BACT</name>
<sequence length="148" mass="15843">MRKTVIAMAAIFTIALAGSAYARMGGMGYAQCAQAGGQYQGMNYQNGQFKGRGMMAQANVQRGPRTVTQYTETEAEKIINDYAAANLKGYQVGKLEGFTTPRGFTIWSAPVTDKSGNKLSLTITPNGVMVGQYPFQPMQGRGGVPANQ</sequence>